<evidence type="ECO:0000256" key="1">
    <source>
        <dbReference type="SAM" id="MobiDB-lite"/>
    </source>
</evidence>
<name>A0ABU6ZS09_9FABA</name>
<feature type="compositionally biased region" description="Basic and acidic residues" evidence="1">
    <location>
        <begin position="13"/>
        <end position="24"/>
    </location>
</feature>
<evidence type="ECO:0000313" key="3">
    <source>
        <dbReference type="Proteomes" id="UP001341840"/>
    </source>
</evidence>
<feature type="compositionally biased region" description="Basic and acidic residues" evidence="1">
    <location>
        <begin position="180"/>
        <end position="192"/>
    </location>
</feature>
<gene>
    <name evidence="2" type="ORF">PIB30_087353</name>
</gene>
<keyword evidence="3" id="KW-1185">Reference proteome</keyword>
<dbReference type="Proteomes" id="UP001341840">
    <property type="component" value="Unassembled WGS sequence"/>
</dbReference>
<feature type="compositionally biased region" description="Polar residues" evidence="1">
    <location>
        <begin position="35"/>
        <end position="49"/>
    </location>
</feature>
<reference evidence="2 3" key="1">
    <citation type="journal article" date="2023" name="Plants (Basel)">
        <title>Bridging the Gap: Combining Genomics and Transcriptomics Approaches to Understand Stylosanthes scabra, an Orphan Legume from the Brazilian Caatinga.</title>
        <authorList>
            <person name="Ferreira-Neto J.R.C."/>
            <person name="da Silva M.D."/>
            <person name="Binneck E."/>
            <person name="de Melo N.F."/>
            <person name="da Silva R.H."/>
            <person name="de Melo A.L.T.M."/>
            <person name="Pandolfi V."/>
            <person name="Bustamante F.O."/>
            <person name="Brasileiro-Vidal A.C."/>
            <person name="Benko-Iseppon A.M."/>
        </authorList>
    </citation>
    <scope>NUCLEOTIDE SEQUENCE [LARGE SCALE GENOMIC DNA]</scope>
    <source>
        <tissue evidence="2">Leaves</tissue>
    </source>
</reference>
<evidence type="ECO:0000313" key="2">
    <source>
        <dbReference type="EMBL" id="MED6224768.1"/>
    </source>
</evidence>
<feature type="compositionally biased region" description="Low complexity" evidence="1">
    <location>
        <begin position="25"/>
        <end position="34"/>
    </location>
</feature>
<comment type="caution">
    <text evidence="2">The sequence shown here is derived from an EMBL/GenBank/DDBJ whole genome shotgun (WGS) entry which is preliminary data.</text>
</comment>
<sequence length="192" mass="21418">MANQDEEGVVYTDHSDDDQRRDQQRGLQQQRLDLNATTNETTGSGNANRDSGGIQNGQPPLIIQTTAINRVLSTGLDQAVLPPDLLAELDQTNLRSPRSRDILCKRWSWRMPNFDPPRGTRNRADELRPDGIPDPSLAPHLGGLNDPKPLGEEGVITVVRMTTNLPREKSQRMSESLHAIQKDQRSDCDPTH</sequence>
<accession>A0ABU6ZS09</accession>
<feature type="region of interest" description="Disordered" evidence="1">
    <location>
        <begin position="164"/>
        <end position="192"/>
    </location>
</feature>
<organism evidence="2 3">
    <name type="scientific">Stylosanthes scabra</name>
    <dbReference type="NCBI Taxonomy" id="79078"/>
    <lineage>
        <taxon>Eukaryota</taxon>
        <taxon>Viridiplantae</taxon>
        <taxon>Streptophyta</taxon>
        <taxon>Embryophyta</taxon>
        <taxon>Tracheophyta</taxon>
        <taxon>Spermatophyta</taxon>
        <taxon>Magnoliopsida</taxon>
        <taxon>eudicotyledons</taxon>
        <taxon>Gunneridae</taxon>
        <taxon>Pentapetalae</taxon>
        <taxon>rosids</taxon>
        <taxon>fabids</taxon>
        <taxon>Fabales</taxon>
        <taxon>Fabaceae</taxon>
        <taxon>Papilionoideae</taxon>
        <taxon>50 kb inversion clade</taxon>
        <taxon>dalbergioids sensu lato</taxon>
        <taxon>Dalbergieae</taxon>
        <taxon>Pterocarpus clade</taxon>
        <taxon>Stylosanthes</taxon>
    </lineage>
</organism>
<protein>
    <submittedName>
        <fullName evidence="2">Uncharacterized protein</fullName>
    </submittedName>
</protein>
<dbReference type="EMBL" id="JASCZI010273395">
    <property type="protein sequence ID" value="MED6224768.1"/>
    <property type="molecule type" value="Genomic_DNA"/>
</dbReference>
<proteinExistence type="predicted"/>
<feature type="region of interest" description="Disordered" evidence="1">
    <location>
        <begin position="1"/>
        <end position="58"/>
    </location>
</feature>